<geneLocation type="mitochondrion" evidence="2"/>
<organism evidence="2">
    <name type="scientific">Epichloe typhina</name>
    <name type="common">Mycoparasitic fungus</name>
    <name type="synonym">Sphaeria typhina</name>
    <dbReference type="NCBI Taxonomy" id="5113"/>
    <lineage>
        <taxon>Eukaryota</taxon>
        <taxon>Fungi</taxon>
        <taxon>Dikarya</taxon>
        <taxon>Ascomycota</taxon>
        <taxon>Pezizomycotina</taxon>
        <taxon>Sordariomycetes</taxon>
        <taxon>Hypocreomycetidae</taxon>
        <taxon>Hypocreales</taxon>
        <taxon>Clavicipitaceae</taxon>
        <taxon>Epichloe</taxon>
    </lineage>
</organism>
<keyword evidence="1" id="KW-0812">Transmembrane</keyword>
<proteinExistence type="predicted"/>
<gene>
    <name evidence="2" type="primary">orf240</name>
</gene>
<dbReference type="AlphaFoldDB" id="A0A1J0D008"/>
<name>A0A1J0D008_EPITY</name>
<evidence type="ECO:0000313" key="2">
    <source>
        <dbReference type="EMBL" id="APB96732.1"/>
    </source>
</evidence>
<keyword evidence="1" id="KW-1133">Transmembrane helix</keyword>
<accession>A0A1J0D008</accession>
<keyword evidence="1" id="KW-0472">Membrane</keyword>
<dbReference type="EMBL" id="KX066185">
    <property type="protein sequence ID" value="APB96732.1"/>
    <property type="molecule type" value="Genomic_DNA"/>
</dbReference>
<reference evidence="2" key="1">
    <citation type="journal article" date="2017" name="Mycologia">
        <title>Epichloe hybrida sp. nov., an emerging model system for investigating fungal allopolyploidy.</title>
        <authorList>
            <person name="Campbell M.A."/>
            <person name="Tapper B.A."/>
            <person name="Johnson R.D."/>
            <person name="Mace W."/>
            <person name="Ram A."/>
            <person name="Lukito Y."/>
            <person name="Dupont P.-Y."/>
            <person name="Johnson L.J."/>
            <person name="Scott D.B."/>
            <person name="Ganley A.R.D."/>
            <person name="Cox M.P."/>
        </authorList>
    </citation>
    <scope>NUCLEOTIDE SEQUENCE</scope>
    <source>
        <strain evidence="2">E8</strain>
    </source>
</reference>
<feature type="transmembrane region" description="Helical" evidence="1">
    <location>
        <begin position="37"/>
        <end position="58"/>
    </location>
</feature>
<sequence>MKKFLNKVLTINNLNRVITIFIIGMFFRYLINDYLHSYIIEYINCISILIGSTINYLLEPLLLFHCKFYSTKYITYINDNNKSVDNNYFDIDLPLHYYDIQGRISLSKPSEISHYNLDNETRKRIASQIFEEIAQPPKFKEIPIACANNTGHIYLGIRYYDKSSDPVGLYIKYFNIFNQMSYWYVWEKEENYLKFSEIRESMSSKMNIWKEINDTTGTNVVKEVRMLLKTDPFHVNKHNR</sequence>
<dbReference type="RefSeq" id="YP_009327773.1">
    <property type="nucleotide sequence ID" value="NC_032063.1"/>
</dbReference>
<evidence type="ECO:0000256" key="1">
    <source>
        <dbReference type="SAM" id="Phobius"/>
    </source>
</evidence>
<feature type="transmembrane region" description="Helical" evidence="1">
    <location>
        <begin position="12"/>
        <end position="31"/>
    </location>
</feature>
<keyword evidence="2" id="KW-0496">Mitochondrion</keyword>
<protein>
    <submittedName>
        <fullName evidence="2">Uncharacterized protein</fullName>
    </submittedName>
</protein>
<dbReference type="GeneID" id="30513322"/>